<name>A0A8S4G1S4_PLUXY</name>
<proteinExistence type="predicted"/>
<dbReference type="EMBL" id="CAJHNJ030000068">
    <property type="protein sequence ID" value="CAG9133811.1"/>
    <property type="molecule type" value="Genomic_DNA"/>
</dbReference>
<organism evidence="2 3">
    <name type="scientific">Plutella xylostella</name>
    <name type="common">Diamondback moth</name>
    <name type="synonym">Plutella maculipennis</name>
    <dbReference type="NCBI Taxonomy" id="51655"/>
    <lineage>
        <taxon>Eukaryota</taxon>
        <taxon>Metazoa</taxon>
        <taxon>Ecdysozoa</taxon>
        <taxon>Arthropoda</taxon>
        <taxon>Hexapoda</taxon>
        <taxon>Insecta</taxon>
        <taxon>Pterygota</taxon>
        <taxon>Neoptera</taxon>
        <taxon>Endopterygota</taxon>
        <taxon>Lepidoptera</taxon>
        <taxon>Glossata</taxon>
        <taxon>Ditrysia</taxon>
        <taxon>Yponomeutoidea</taxon>
        <taxon>Plutellidae</taxon>
        <taxon>Plutella</taxon>
    </lineage>
</organism>
<evidence type="ECO:0000256" key="1">
    <source>
        <dbReference type="SAM" id="Coils"/>
    </source>
</evidence>
<sequence length="97" mass="11456">MSWLNLNQSLNSLKGQITNFATEVLSEGVSEESGDNAIGSDERYKELEERCRQQELEIQELRKKEEFLVQQNDVSIFNLLFTYWVENYEGTIRRQFT</sequence>
<protein>
    <submittedName>
        <fullName evidence="2">(diamondback moth) hypothetical protein</fullName>
    </submittedName>
</protein>
<evidence type="ECO:0000313" key="2">
    <source>
        <dbReference type="EMBL" id="CAG9133811.1"/>
    </source>
</evidence>
<gene>
    <name evidence="2" type="ORF">PLXY2_LOCUS12098</name>
</gene>
<feature type="coiled-coil region" evidence="1">
    <location>
        <begin position="37"/>
        <end position="71"/>
    </location>
</feature>
<comment type="caution">
    <text evidence="2">The sequence shown here is derived from an EMBL/GenBank/DDBJ whole genome shotgun (WGS) entry which is preliminary data.</text>
</comment>
<evidence type="ECO:0000313" key="3">
    <source>
        <dbReference type="Proteomes" id="UP000653454"/>
    </source>
</evidence>
<keyword evidence="1" id="KW-0175">Coiled coil</keyword>
<reference evidence="2" key="1">
    <citation type="submission" date="2020-11" db="EMBL/GenBank/DDBJ databases">
        <authorList>
            <person name="Whiteford S."/>
        </authorList>
    </citation>
    <scope>NUCLEOTIDE SEQUENCE</scope>
</reference>
<keyword evidence="3" id="KW-1185">Reference proteome</keyword>
<dbReference type="AlphaFoldDB" id="A0A8S4G1S4"/>
<dbReference type="Proteomes" id="UP000653454">
    <property type="component" value="Unassembled WGS sequence"/>
</dbReference>
<accession>A0A8S4G1S4</accession>